<feature type="chain" id="PRO_5021449099" description="FAS1 domain-containing protein" evidence="2">
    <location>
        <begin position="23"/>
        <end position="391"/>
    </location>
</feature>
<gene>
    <name evidence="4" type="ORF">E0L32_012110</name>
</gene>
<dbReference type="SUPFAM" id="SSF82153">
    <property type="entry name" value="FAS1 domain"/>
    <property type="match status" value="2"/>
</dbReference>
<dbReference type="Pfam" id="PF02469">
    <property type="entry name" value="Fasciclin"/>
    <property type="match status" value="2"/>
</dbReference>
<dbReference type="Proteomes" id="UP000319257">
    <property type="component" value="Unassembled WGS sequence"/>
</dbReference>
<dbReference type="GO" id="GO:0016236">
    <property type="term" value="P:macroautophagy"/>
    <property type="evidence" value="ECO:0007669"/>
    <property type="project" value="TreeGrafter"/>
</dbReference>
<keyword evidence="2" id="KW-0732">Signal</keyword>
<dbReference type="PANTHER" id="PTHR10900">
    <property type="entry name" value="PERIOSTIN-RELATED"/>
    <property type="match status" value="1"/>
</dbReference>
<feature type="signal peptide" evidence="2">
    <location>
        <begin position="1"/>
        <end position="22"/>
    </location>
</feature>
<feature type="domain" description="FAS1" evidence="3">
    <location>
        <begin position="1"/>
        <end position="154"/>
    </location>
</feature>
<sequence length="391" mass="39937">MLGRAALLGLVAALAPAAVVRGDNAQGLGDVLAGNKDVSTYYELIKIVAPSNDAFKKYQGWNSDNQTLVTHILEYHILQGTMSTKQATEGPAHFAATLLKDKAYTNVTGGQNVIVYRQPGDTVVFASGDGSRSTLEQGDIPFAGGLIQVVDTLLVPPPRLEVVARVAYPDLTAFLGAVYQAGLLEEFASTENVTVFAPRNAAFQRVAGALSALDPDTLRKVLRHHLVPGRVLPSTALLNGSSLVTAAGAGFNVRVTQAGNNMWVDTAQVAQPDILLANGVLHVVDNVLNPDAAGQLPDPRATAQPPAFPQTGATSTGSKAPTPFTSALPCTANCPTPTTSSSSSATGNGRSSSASGLRTSTPTNGGGGARCTGMAVAAVAAAGAMGLAGVV</sequence>
<evidence type="ECO:0000259" key="3">
    <source>
        <dbReference type="PROSITE" id="PS50213"/>
    </source>
</evidence>
<feature type="domain" description="FAS1" evidence="3">
    <location>
        <begin position="158"/>
        <end position="288"/>
    </location>
</feature>
<evidence type="ECO:0000313" key="5">
    <source>
        <dbReference type="Proteomes" id="UP000319257"/>
    </source>
</evidence>
<dbReference type="EMBL" id="SKBQ01000136">
    <property type="protein sequence ID" value="TPX17600.1"/>
    <property type="molecule type" value="Genomic_DNA"/>
</dbReference>
<protein>
    <recommendedName>
        <fullName evidence="3">FAS1 domain-containing protein</fullName>
    </recommendedName>
</protein>
<dbReference type="OrthoDB" id="286301at2759"/>
<keyword evidence="5" id="KW-1185">Reference proteome</keyword>
<comment type="caution">
    <text evidence="4">The sequence shown here is derived from an EMBL/GenBank/DDBJ whole genome shotgun (WGS) entry which is preliminary data.</text>
</comment>
<dbReference type="STRING" id="1093900.A0A507BLN0"/>
<organism evidence="4 5">
    <name type="scientific">Thyridium curvatum</name>
    <dbReference type="NCBI Taxonomy" id="1093900"/>
    <lineage>
        <taxon>Eukaryota</taxon>
        <taxon>Fungi</taxon>
        <taxon>Dikarya</taxon>
        <taxon>Ascomycota</taxon>
        <taxon>Pezizomycotina</taxon>
        <taxon>Sordariomycetes</taxon>
        <taxon>Sordariomycetidae</taxon>
        <taxon>Thyridiales</taxon>
        <taxon>Thyridiaceae</taxon>
        <taxon>Thyridium</taxon>
    </lineage>
</organism>
<dbReference type="InParanoid" id="A0A507BLN0"/>
<proteinExistence type="predicted"/>
<dbReference type="InterPro" id="IPR036378">
    <property type="entry name" value="FAS1_dom_sf"/>
</dbReference>
<evidence type="ECO:0000256" key="2">
    <source>
        <dbReference type="SAM" id="SignalP"/>
    </source>
</evidence>
<accession>A0A507BLN0</accession>
<feature type="compositionally biased region" description="Low complexity" evidence="1">
    <location>
        <begin position="329"/>
        <end position="356"/>
    </location>
</feature>
<feature type="region of interest" description="Disordered" evidence="1">
    <location>
        <begin position="292"/>
        <end position="368"/>
    </location>
</feature>
<dbReference type="SMART" id="SM00554">
    <property type="entry name" value="FAS1"/>
    <property type="match status" value="2"/>
</dbReference>
<dbReference type="PANTHER" id="PTHR10900:SF77">
    <property type="entry name" value="FI19380P1"/>
    <property type="match status" value="1"/>
</dbReference>
<evidence type="ECO:0000256" key="1">
    <source>
        <dbReference type="SAM" id="MobiDB-lite"/>
    </source>
</evidence>
<feature type="compositionally biased region" description="Polar residues" evidence="1">
    <location>
        <begin position="311"/>
        <end position="325"/>
    </location>
</feature>
<evidence type="ECO:0000313" key="4">
    <source>
        <dbReference type="EMBL" id="TPX17600.1"/>
    </source>
</evidence>
<dbReference type="GeneID" id="41979557"/>
<dbReference type="GO" id="GO:0000329">
    <property type="term" value="C:fungal-type vacuole membrane"/>
    <property type="evidence" value="ECO:0007669"/>
    <property type="project" value="TreeGrafter"/>
</dbReference>
<dbReference type="AlphaFoldDB" id="A0A507BLN0"/>
<dbReference type="Gene3D" id="2.30.180.10">
    <property type="entry name" value="FAS1 domain"/>
    <property type="match status" value="2"/>
</dbReference>
<dbReference type="InterPro" id="IPR000782">
    <property type="entry name" value="FAS1_domain"/>
</dbReference>
<dbReference type="InterPro" id="IPR050904">
    <property type="entry name" value="Adhesion/Biosynth-related"/>
</dbReference>
<reference evidence="4 5" key="1">
    <citation type="submission" date="2019-06" db="EMBL/GenBank/DDBJ databases">
        <title>Draft genome sequence of the filamentous fungus Phialemoniopsis curvata isolated from diesel fuel.</title>
        <authorList>
            <person name="Varaljay V.A."/>
            <person name="Lyon W.J."/>
            <person name="Crouch A.L."/>
            <person name="Drake C.E."/>
            <person name="Hollomon J.M."/>
            <person name="Nadeau L.J."/>
            <person name="Nunn H.S."/>
            <person name="Stevenson B.S."/>
            <person name="Bojanowski C.L."/>
            <person name="Crookes-Goodson W.J."/>
        </authorList>
    </citation>
    <scope>NUCLEOTIDE SEQUENCE [LARGE SCALE GENOMIC DNA]</scope>
    <source>
        <strain evidence="4 5">D216</strain>
    </source>
</reference>
<name>A0A507BLN0_9PEZI</name>
<dbReference type="PROSITE" id="PS50213">
    <property type="entry name" value="FAS1"/>
    <property type="match status" value="2"/>
</dbReference>
<dbReference type="RefSeq" id="XP_030999311.1">
    <property type="nucleotide sequence ID" value="XM_031134915.1"/>
</dbReference>